<gene>
    <name evidence="3" type="ORF">C9374_000073</name>
</gene>
<dbReference type="SUPFAM" id="SSF81383">
    <property type="entry name" value="F-box domain"/>
    <property type="match status" value="1"/>
</dbReference>
<feature type="region of interest" description="Disordered" evidence="1">
    <location>
        <begin position="1"/>
        <end position="40"/>
    </location>
</feature>
<feature type="compositionally biased region" description="Low complexity" evidence="1">
    <location>
        <begin position="181"/>
        <end position="194"/>
    </location>
</feature>
<feature type="compositionally biased region" description="Low complexity" evidence="1">
    <location>
        <begin position="131"/>
        <end position="150"/>
    </location>
</feature>
<evidence type="ECO:0000259" key="2">
    <source>
        <dbReference type="PROSITE" id="PS50181"/>
    </source>
</evidence>
<feature type="compositionally biased region" description="Polar residues" evidence="1">
    <location>
        <begin position="87"/>
        <end position="110"/>
    </location>
</feature>
<evidence type="ECO:0000313" key="3">
    <source>
        <dbReference type="EMBL" id="KAG2388634.1"/>
    </source>
</evidence>
<evidence type="ECO:0000313" key="4">
    <source>
        <dbReference type="Proteomes" id="UP000816034"/>
    </source>
</evidence>
<proteinExistence type="predicted"/>
<feature type="domain" description="F-box" evidence="2">
    <location>
        <begin position="234"/>
        <end position="282"/>
    </location>
</feature>
<dbReference type="InterPro" id="IPR001810">
    <property type="entry name" value="F-box_dom"/>
</dbReference>
<keyword evidence="4" id="KW-1185">Reference proteome</keyword>
<evidence type="ECO:0000256" key="1">
    <source>
        <dbReference type="SAM" id="MobiDB-lite"/>
    </source>
</evidence>
<feature type="compositionally biased region" description="Low complexity" evidence="1">
    <location>
        <begin position="10"/>
        <end position="34"/>
    </location>
</feature>
<dbReference type="EMBL" id="PYSW02000009">
    <property type="protein sequence ID" value="KAG2388634.1"/>
    <property type="molecule type" value="Genomic_DNA"/>
</dbReference>
<dbReference type="AlphaFoldDB" id="A0AA88GZ36"/>
<comment type="caution">
    <text evidence="3">The sequence shown here is derived from an EMBL/GenBank/DDBJ whole genome shotgun (WGS) entry which is preliminary data.</text>
</comment>
<accession>A0AA88GZ36</accession>
<dbReference type="PROSITE" id="PS50181">
    <property type="entry name" value="FBOX"/>
    <property type="match status" value="1"/>
</dbReference>
<dbReference type="Proteomes" id="UP000816034">
    <property type="component" value="Unassembled WGS sequence"/>
</dbReference>
<sequence length="323" mass="35641">MSKKRTKSLPPQQQVQQLPYTTTQSSPNNNNNTTRDVSTLSSSNIAASQVFMNTTHSPIVSSSSDQQLPSMIPSFSSPIPIQTITSNNTIGTGVTSPLGSSQQHASSSPRIHSLLNHHHHTSPRGGTVPPTTTTTTTLSNSSSSLSSSETPMIHSPLFMNQQQYLETNQIPSPQKSIHSFSQLQQQQQPSTTTSKNLTPPSAISSLSLDTILRNATNELKQLNSTLATAIPTKPLTFSDLPNDLLHYILCFLELKDFLSCRLTNRVFHILAENEWQRHYRAVWEVPHRLVFWDIDTPIVSSRQSFLIGAPILHSALTLTPQNM</sequence>
<feature type="region of interest" description="Disordered" evidence="1">
    <location>
        <begin position="175"/>
        <end position="201"/>
    </location>
</feature>
<dbReference type="GeneID" id="68092535"/>
<dbReference type="SMART" id="SM00256">
    <property type="entry name" value="FBOX"/>
    <property type="match status" value="1"/>
</dbReference>
<protein>
    <recommendedName>
        <fullName evidence="2">F-box domain-containing protein</fullName>
    </recommendedName>
</protein>
<reference evidence="3 4" key="1">
    <citation type="journal article" date="2018" name="BMC Genomics">
        <title>The genome of Naegleria lovaniensis, the basis for a comparative approach to unravel pathogenicity factors of the human pathogenic amoeba N. fowleri.</title>
        <authorList>
            <person name="Liechti N."/>
            <person name="Schurch N."/>
            <person name="Bruggmann R."/>
            <person name="Wittwer M."/>
        </authorList>
    </citation>
    <scope>NUCLEOTIDE SEQUENCE [LARGE SCALE GENOMIC DNA]</scope>
    <source>
        <strain evidence="3 4">ATCC 30569</strain>
    </source>
</reference>
<organism evidence="3 4">
    <name type="scientific">Naegleria lovaniensis</name>
    <name type="common">Amoeba</name>
    <dbReference type="NCBI Taxonomy" id="51637"/>
    <lineage>
        <taxon>Eukaryota</taxon>
        <taxon>Discoba</taxon>
        <taxon>Heterolobosea</taxon>
        <taxon>Tetramitia</taxon>
        <taxon>Eutetramitia</taxon>
        <taxon>Vahlkampfiidae</taxon>
        <taxon>Naegleria</taxon>
    </lineage>
</organism>
<name>A0AA88GZ36_NAELO</name>
<dbReference type="InterPro" id="IPR036047">
    <property type="entry name" value="F-box-like_dom_sf"/>
</dbReference>
<dbReference type="Gene3D" id="1.20.1280.50">
    <property type="match status" value="1"/>
</dbReference>
<feature type="region of interest" description="Disordered" evidence="1">
    <location>
        <begin position="86"/>
        <end position="151"/>
    </location>
</feature>
<dbReference type="Pfam" id="PF12937">
    <property type="entry name" value="F-box-like"/>
    <property type="match status" value="1"/>
</dbReference>
<dbReference type="RefSeq" id="XP_044552626.1">
    <property type="nucleotide sequence ID" value="XM_044697251.1"/>
</dbReference>